<dbReference type="EMBL" id="LAZR01035207">
    <property type="protein sequence ID" value="KKL28124.1"/>
    <property type="molecule type" value="Genomic_DNA"/>
</dbReference>
<dbReference type="Pfam" id="PF13489">
    <property type="entry name" value="Methyltransf_23"/>
    <property type="match status" value="1"/>
</dbReference>
<dbReference type="Gene3D" id="3.40.50.150">
    <property type="entry name" value="Vaccinia Virus protein VP39"/>
    <property type="match status" value="1"/>
</dbReference>
<dbReference type="InterPro" id="IPR029063">
    <property type="entry name" value="SAM-dependent_MTases_sf"/>
</dbReference>
<sequence>MNDIITRTHCRAGGGKLINLLNLGEIHLNGFPLPDEPDPPKFPLILAIGEHSGLLQLRHTINPELMYRDYWYESSTNESMVAHLKHVAGSVYDYCVMVPGDSILDIGCNDGTLLANFDDGQYDTVGVDPSNVTPPDIDEFYNNFFSASMFIDRKFKAIFSIAMFYDLDDPVQFSKDVASILENDGVWVIEMHYAPKMLEMNDIGAICHEHLCYYSFETLRYVLDQAGLYICDAKMNEVNGGSIRVYVKKLLPHEKYLDENGITRFDTRVDM</sequence>
<dbReference type="AlphaFoldDB" id="A0A0F9C1U1"/>
<comment type="caution">
    <text evidence="1">The sequence shown here is derived from an EMBL/GenBank/DDBJ whole genome shotgun (WGS) entry which is preliminary data.</text>
</comment>
<name>A0A0F9C1U1_9ZZZZ</name>
<protein>
    <recommendedName>
        <fullName evidence="2">Methyltransferase domain-containing protein</fullName>
    </recommendedName>
</protein>
<dbReference type="Gene3D" id="6.20.50.110">
    <property type="entry name" value="Methyltransferase, zinc-binding domain"/>
    <property type="match status" value="1"/>
</dbReference>
<dbReference type="SUPFAM" id="SSF53335">
    <property type="entry name" value="S-adenosyl-L-methionine-dependent methyltransferases"/>
    <property type="match status" value="1"/>
</dbReference>
<reference evidence="1" key="1">
    <citation type="journal article" date="2015" name="Nature">
        <title>Complex archaea that bridge the gap between prokaryotes and eukaryotes.</title>
        <authorList>
            <person name="Spang A."/>
            <person name="Saw J.H."/>
            <person name="Jorgensen S.L."/>
            <person name="Zaremba-Niedzwiedzka K."/>
            <person name="Martijn J."/>
            <person name="Lind A.E."/>
            <person name="van Eijk R."/>
            <person name="Schleper C."/>
            <person name="Guy L."/>
            <person name="Ettema T.J."/>
        </authorList>
    </citation>
    <scope>NUCLEOTIDE SEQUENCE</scope>
</reference>
<evidence type="ECO:0008006" key="2">
    <source>
        <dbReference type="Google" id="ProtNLM"/>
    </source>
</evidence>
<accession>A0A0F9C1U1</accession>
<dbReference type="InterPro" id="IPR038576">
    <property type="entry name" value="Methyltransf_Zn-bd_dom_put_sf"/>
</dbReference>
<feature type="non-terminal residue" evidence="1">
    <location>
        <position position="271"/>
    </location>
</feature>
<proteinExistence type="predicted"/>
<gene>
    <name evidence="1" type="ORF">LCGC14_2378270</name>
</gene>
<evidence type="ECO:0000313" key="1">
    <source>
        <dbReference type="EMBL" id="KKL28124.1"/>
    </source>
</evidence>
<organism evidence="1">
    <name type="scientific">marine sediment metagenome</name>
    <dbReference type="NCBI Taxonomy" id="412755"/>
    <lineage>
        <taxon>unclassified sequences</taxon>
        <taxon>metagenomes</taxon>
        <taxon>ecological metagenomes</taxon>
    </lineage>
</organism>